<proteinExistence type="predicted"/>
<dbReference type="Proteomes" id="UP000726777">
    <property type="component" value="Unassembled WGS sequence"/>
</dbReference>
<dbReference type="RefSeq" id="WP_228085685.1">
    <property type="nucleotide sequence ID" value="NZ_JACVHL010000002.1"/>
</dbReference>
<evidence type="ECO:0000313" key="2">
    <source>
        <dbReference type="Proteomes" id="UP000726777"/>
    </source>
</evidence>
<organism evidence="1 2">
    <name type="scientific">Vibrio parahaemolyticus</name>
    <dbReference type="NCBI Taxonomy" id="670"/>
    <lineage>
        <taxon>Bacteria</taxon>
        <taxon>Pseudomonadati</taxon>
        <taxon>Pseudomonadota</taxon>
        <taxon>Gammaproteobacteria</taxon>
        <taxon>Vibrionales</taxon>
        <taxon>Vibrionaceae</taxon>
        <taxon>Vibrio</taxon>
    </lineage>
</organism>
<accession>A0A9Q3YHY0</accession>
<dbReference type="EMBL" id="JACVHL010000002">
    <property type="protein sequence ID" value="MCC3804012.1"/>
    <property type="molecule type" value="Genomic_DNA"/>
</dbReference>
<name>A0A9Q3YHY0_VIBPH</name>
<reference evidence="1" key="1">
    <citation type="submission" date="2020-09" db="EMBL/GenBank/DDBJ databases">
        <title>Genome sequence of Vibrio parahaemolyticus isolates.</title>
        <authorList>
            <person name="Hammerl J.A."/>
            <person name="Strauch E."/>
        </authorList>
    </citation>
    <scope>NUCLEOTIDE SEQUENCE</scope>
    <source>
        <strain evidence="1">17-VB00146</strain>
    </source>
</reference>
<sequence length="615" mass="70095">MKSNAIPITELAPSFSKENLDQILARVSQVLPNLSAEGAKQYISDLLNRNVDELVVSWLFYQELEPAVSSAELHALAERVLPYHSNELEEAVFAVRNILNTVPRQVSDLRDYLPRERKQDVIRSLSLPLITAHPTIPSIASIDELIEALKQVDQVIIDVTASTLMDEVQSIPMHKQPGLTTRQKMLSVAAVYEINSSVGFHCNSIWLASFINSEMWGCASGWVHSDGELCHSRHFGFKSDSDCVSLSLSSLTYVEDILAENTDKNTVSLYIDTLLAALTIMTRDYLRYAKETDGYAKLDDVIERNQKLMNPAQRLRYMTIQILLAQVKGVAKQHFEQLQSFFEYQAGLGEPHKQYLQYYDYSNFIHVDFEYLKTPKCELPSCFLGSSVQPNHLLRTSELLHKCLQMDLPSDVTNLFGGFFTTYMWKLINDDSNEQFLYDAILSVSVSSMHLYENTIDNIRAMAELGHLASIKWLIDSDVPKSHEELKYWETRRDFLVARGQGVNMTLPFFPLVEKVQSILGNTEDVMRLSQHLPKDQFYKLRQEIIEAFEIGSMPGFDGEYEAEVELGDVSDAVITVTLEMYPQGTPLDKPICYDERIIWCTRILEAMDRNAQIH</sequence>
<dbReference type="AlphaFoldDB" id="A0A9Q3YHY0"/>
<evidence type="ECO:0000313" key="1">
    <source>
        <dbReference type="EMBL" id="MCC3804012.1"/>
    </source>
</evidence>
<protein>
    <submittedName>
        <fullName evidence="1">Uncharacterized protein</fullName>
    </submittedName>
</protein>
<gene>
    <name evidence="1" type="ORF">IB292_03065</name>
</gene>
<comment type="caution">
    <text evidence="1">The sequence shown here is derived from an EMBL/GenBank/DDBJ whole genome shotgun (WGS) entry which is preliminary data.</text>
</comment>